<evidence type="ECO:0000313" key="3">
    <source>
        <dbReference type="Proteomes" id="UP000550707"/>
    </source>
</evidence>
<reference evidence="2 3" key="1">
    <citation type="journal article" date="2020" name="Nature">
        <title>Six reference-quality genomes reveal evolution of bat adaptations.</title>
        <authorList>
            <person name="Jebb D."/>
            <person name="Huang Z."/>
            <person name="Pippel M."/>
            <person name="Hughes G.M."/>
            <person name="Lavrichenko K."/>
            <person name="Devanna P."/>
            <person name="Winkler S."/>
            <person name="Jermiin L.S."/>
            <person name="Skirmuntt E.C."/>
            <person name="Katzourakis A."/>
            <person name="Burkitt-Gray L."/>
            <person name="Ray D.A."/>
            <person name="Sullivan K.A.M."/>
            <person name="Roscito J.G."/>
            <person name="Kirilenko B.M."/>
            <person name="Davalos L.M."/>
            <person name="Corthals A.P."/>
            <person name="Power M.L."/>
            <person name="Jones G."/>
            <person name="Ransome R.D."/>
            <person name="Dechmann D.K.N."/>
            <person name="Locatelli A.G."/>
            <person name="Puechmaille S.J."/>
            <person name="Fedrigo O."/>
            <person name="Jarvis E.D."/>
            <person name="Hiller M."/>
            <person name="Vernes S.C."/>
            <person name="Myers E.W."/>
            <person name="Teeling E.C."/>
        </authorList>
    </citation>
    <scope>NUCLEOTIDE SEQUENCE [LARGE SCALE GENOMIC DNA]</scope>
    <source>
        <strain evidence="2">MMolMol1</strain>
        <tissue evidence="2">Muscle</tissue>
    </source>
</reference>
<sequence length="70" mass="8319">MSTCWDAPLTNMFLRRWRRRKQAVLLRQDSSQALSLPHRVPIPSLTWPARSGRTHSSSSGKRRRRKKEKY</sequence>
<proteinExistence type="predicted"/>
<evidence type="ECO:0000313" key="2">
    <source>
        <dbReference type="EMBL" id="KAF6415433.1"/>
    </source>
</evidence>
<organism evidence="2 3">
    <name type="scientific">Molossus molossus</name>
    <name type="common">Pallas' mastiff bat</name>
    <name type="synonym">Vespertilio molossus</name>
    <dbReference type="NCBI Taxonomy" id="27622"/>
    <lineage>
        <taxon>Eukaryota</taxon>
        <taxon>Metazoa</taxon>
        <taxon>Chordata</taxon>
        <taxon>Craniata</taxon>
        <taxon>Vertebrata</taxon>
        <taxon>Euteleostomi</taxon>
        <taxon>Mammalia</taxon>
        <taxon>Eutheria</taxon>
        <taxon>Laurasiatheria</taxon>
        <taxon>Chiroptera</taxon>
        <taxon>Yangochiroptera</taxon>
        <taxon>Molossidae</taxon>
        <taxon>Molossus</taxon>
    </lineage>
</organism>
<accession>A0A7J8CX02</accession>
<feature type="compositionally biased region" description="Low complexity" evidence="1">
    <location>
        <begin position="50"/>
        <end position="59"/>
    </location>
</feature>
<dbReference type="AlphaFoldDB" id="A0A7J8CX02"/>
<dbReference type="EMBL" id="JACASF010000019">
    <property type="protein sequence ID" value="KAF6415433.1"/>
    <property type="molecule type" value="Genomic_DNA"/>
</dbReference>
<keyword evidence="3" id="KW-1185">Reference proteome</keyword>
<feature type="region of interest" description="Disordered" evidence="1">
    <location>
        <begin position="42"/>
        <end position="70"/>
    </location>
</feature>
<protein>
    <submittedName>
        <fullName evidence="2">CWC25 spliceosome associated protein-like protein</fullName>
    </submittedName>
</protein>
<dbReference type="Proteomes" id="UP000550707">
    <property type="component" value="Unassembled WGS sequence"/>
</dbReference>
<gene>
    <name evidence="2" type="ORF">HJG59_003522</name>
</gene>
<name>A0A7J8CX02_MOLMO</name>
<evidence type="ECO:0000256" key="1">
    <source>
        <dbReference type="SAM" id="MobiDB-lite"/>
    </source>
</evidence>
<feature type="compositionally biased region" description="Basic residues" evidence="1">
    <location>
        <begin position="60"/>
        <end position="70"/>
    </location>
</feature>
<comment type="caution">
    <text evidence="2">The sequence shown here is derived from an EMBL/GenBank/DDBJ whole genome shotgun (WGS) entry which is preliminary data.</text>
</comment>